<keyword evidence="2" id="KW-1185">Reference proteome</keyword>
<sequence>MFFKRKINKVQVYVRITLTELSIELNTTGEVFLAAVLAKLRLSQSGIFITVDKRNCPLKMYRAIRKQIDSKDPTLKIMPLYYPLIKCPLMNTSAFQTVIYLDYLKNIFNGQVILTYENLVELAALACHERCQRLKTSIIEDIKLPHWIVHRFMIDLEKFKFDVAEKFNKHLFSDHFQAMKCFLAQAANKYDHSVNLNDRNQLSSAEAIWNQESGLRRSPAQRNVPFKMQINLRRKSAAKMDKSEINSVKSK</sequence>
<dbReference type="GO" id="GO:0016301">
    <property type="term" value="F:kinase activity"/>
    <property type="evidence" value="ECO:0007669"/>
    <property type="project" value="UniProtKB-KW"/>
</dbReference>
<proteinExistence type="predicted"/>
<dbReference type="Proteomes" id="UP001558632">
    <property type="component" value="Unassembled WGS sequence"/>
</dbReference>
<protein>
    <submittedName>
        <fullName evidence="1">Protein kinase</fullName>
    </submittedName>
</protein>
<evidence type="ECO:0000313" key="1">
    <source>
        <dbReference type="EMBL" id="KAL1242245.1"/>
    </source>
</evidence>
<organism evidence="1 2">
    <name type="scientific">Trichinella spiralis</name>
    <name type="common">Trichina worm</name>
    <dbReference type="NCBI Taxonomy" id="6334"/>
    <lineage>
        <taxon>Eukaryota</taxon>
        <taxon>Metazoa</taxon>
        <taxon>Ecdysozoa</taxon>
        <taxon>Nematoda</taxon>
        <taxon>Enoplea</taxon>
        <taxon>Dorylaimia</taxon>
        <taxon>Trichinellida</taxon>
        <taxon>Trichinellidae</taxon>
        <taxon>Trichinella</taxon>
    </lineage>
</organism>
<reference evidence="1 2" key="1">
    <citation type="submission" date="2024-07" db="EMBL/GenBank/DDBJ databases">
        <title>Enhanced genomic and transcriptomic resources for Trichinella pseudospiralis and T. spiralis underpin the discovery of pronounced molecular differences between stages and species.</title>
        <authorList>
            <person name="Pasi K.K."/>
            <person name="La Rosa G."/>
            <person name="Gomez-Morales M.A."/>
            <person name="Tosini F."/>
            <person name="Sumanam S."/>
            <person name="Young N.D."/>
            <person name="Chang B.C."/>
            <person name="Robin G.B."/>
        </authorList>
    </citation>
    <scope>NUCLEOTIDE SEQUENCE [LARGE SCALE GENOMIC DNA]</scope>
    <source>
        <strain evidence="1">ISS534</strain>
    </source>
</reference>
<accession>A0ABR3KPR5</accession>
<gene>
    <name evidence="1" type="ORF">TSPI_09923</name>
</gene>
<evidence type="ECO:0000313" key="2">
    <source>
        <dbReference type="Proteomes" id="UP001558632"/>
    </source>
</evidence>
<dbReference type="SUPFAM" id="SSF47031">
    <property type="entry name" value="Second domain of FERM"/>
    <property type="match status" value="1"/>
</dbReference>
<dbReference type="InterPro" id="IPR035963">
    <property type="entry name" value="FERM_2"/>
</dbReference>
<keyword evidence="1" id="KW-0808">Transferase</keyword>
<dbReference type="EMBL" id="JBEUSY010000216">
    <property type="protein sequence ID" value="KAL1242245.1"/>
    <property type="molecule type" value="Genomic_DNA"/>
</dbReference>
<name>A0ABR3KPR5_TRISP</name>
<comment type="caution">
    <text evidence="1">The sequence shown here is derived from an EMBL/GenBank/DDBJ whole genome shotgun (WGS) entry which is preliminary data.</text>
</comment>
<keyword evidence="1" id="KW-0418">Kinase</keyword>